<name>A0A1G6DSK9_9HYPH</name>
<organism evidence="2 3">
    <name type="scientific">Bauldia litoralis</name>
    <dbReference type="NCBI Taxonomy" id="665467"/>
    <lineage>
        <taxon>Bacteria</taxon>
        <taxon>Pseudomonadati</taxon>
        <taxon>Pseudomonadota</taxon>
        <taxon>Alphaproteobacteria</taxon>
        <taxon>Hyphomicrobiales</taxon>
        <taxon>Kaistiaceae</taxon>
        <taxon>Bauldia</taxon>
    </lineage>
</organism>
<gene>
    <name evidence="2" type="ORF">SAMN02982931_03714</name>
</gene>
<keyword evidence="2" id="KW-0503">Monooxygenase</keyword>
<dbReference type="OrthoDB" id="287932at2"/>
<reference evidence="2 3" key="1">
    <citation type="submission" date="2016-10" db="EMBL/GenBank/DDBJ databases">
        <authorList>
            <person name="de Groot N.N."/>
        </authorList>
    </citation>
    <scope>NUCLEOTIDE SEQUENCE [LARGE SCALE GENOMIC DNA]</scope>
    <source>
        <strain evidence="2 3">ATCC 35022</strain>
    </source>
</reference>
<dbReference type="InterPro" id="IPR011008">
    <property type="entry name" value="Dimeric_a/b-barrel"/>
</dbReference>
<dbReference type="InterPro" id="IPR007138">
    <property type="entry name" value="ABM_dom"/>
</dbReference>
<dbReference type="Gene3D" id="3.30.70.100">
    <property type="match status" value="1"/>
</dbReference>
<feature type="domain" description="ABM" evidence="1">
    <location>
        <begin position="2"/>
        <end position="90"/>
    </location>
</feature>
<dbReference type="SUPFAM" id="SSF54909">
    <property type="entry name" value="Dimeric alpha+beta barrel"/>
    <property type="match status" value="1"/>
</dbReference>
<evidence type="ECO:0000259" key="1">
    <source>
        <dbReference type="PROSITE" id="PS51725"/>
    </source>
</evidence>
<dbReference type="AlphaFoldDB" id="A0A1G6DSK9"/>
<dbReference type="PROSITE" id="PS51725">
    <property type="entry name" value="ABM"/>
    <property type="match status" value="1"/>
</dbReference>
<dbReference type="PANTHER" id="PTHR33336">
    <property type="entry name" value="QUINOL MONOOXYGENASE YGIN-RELATED"/>
    <property type="match status" value="1"/>
</dbReference>
<evidence type="ECO:0000313" key="2">
    <source>
        <dbReference type="EMBL" id="SDB48154.1"/>
    </source>
</evidence>
<evidence type="ECO:0000313" key="3">
    <source>
        <dbReference type="Proteomes" id="UP000199071"/>
    </source>
</evidence>
<dbReference type="STRING" id="665467.SAMN02982931_03714"/>
<keyword evidence="3" id="KW-1185">Reference proteome</keyword>
<dbReference type="RefSeq" id="WP_090878685.1">
    <property type="nucleotide sequence ID" value="NZ_FMXQ01000008.1"/>
</dbReference>
<sequence>MIIVTGHLRVAPDAIEALRPAAKRTLEATRQEKGCILYAFAEDLIDPGLIRIVERWEDWPSLEAHGKAPHMDAWRADLKNVEIIDREVIAHGAGEERIL</sequence>
<protein>
    <submittedName>
        <fullName evidence="2">Quinol monooxygenase YgiN</fullName>
    </submittedName>
</protein>
<dbReference type="GO" id="GO:0004497">
    <property type="term" value="F:monooxygenase activity"/>
    <property type="evidence" value="ECO:0007669"/>
    <property type="project" value="UniProtKB-KW"/>
</dbReference>
<proteinExistence type="predicted"/>
<dbReference type="InterPro" id="IPR050744">
    <property type="entry name" value="AI-2_Isomerase_LsrG"/>
</dbReference>
<accession>A0A1G6DSK9</accession>
<dbReference type="PANTHER" id="PTHR33336:SF3">
    <property type="entry name" value="ABM DOMAIN-CONTAINING PROTEIN"/>
    <property type="match status" value="1"/>
</dbReference>
<dbReference type="Proteomes" id="UP000199071">
    <property type="component" value="Unassembled WGS sequence"/>
</dbReference>
<keyword evidence="2" id="KW-0560">Oxidoreductase</keyword>
<dbReference type="EMBL" id="FMXQ01000008">
    <property type="protein sequence ID" value="SDB48154.1"/>
    <property type="molecule type" value="Genomic_DNA"/>
</dbReference>
<dbReference type="Pfam" id="PF03992">
    <property type="entry name" value="ABM"/>
    <property type="match status" value="1"/>
</dbReference>